<proteinExistence type="predicted"/>
<dbReference type="Proteomes" id="UP000270094">
    <property type="component" value="Unassembled WGS sequence"/>
</dbReference>
<dbReference type="EMBL" id="UYYB01099218">
    <property type="protein sequence ID" value="VDM77435.1"/>
    <property type="molecule type" value="Genomic_DNA"/>
</dbReference>
<dbReference type="OrthoDB" id="5875288at2759"/>
<dbReference type="AlphaFoldDB" id="A0A3P7L414"/>
<sequence length="140" mass="15753">MNAYKCFRDLTKVSVYNILYIRTKYTVVGCQRVSIPTIEYRSARETGLIHGHKLSEVFPGLSTTDEIEDENNRLPLWGTNLYLQSVYSIMSGELASFNGETLASTLGHLDNCSLSNRECLTPFETLVWELVRNAPCAPLA</sequence>
<gene>
    <name evidence="1" type="ORF">SVUK_LOCUS12433</name>
</gene>
<evidence type="ECO:0000313" key="1">
    <source>
        <dbReference type="EMBL" id="VDM77435.1"/>
    </source>
</evidence>
<protein>
    <submittedName>
        <fullName evidence="1">Uncharacterized protein</fullName>
    </submittedName>
</protein>
<evidence type="ECO:0000313" key="2">
    <source>
        <dbReference type="Proteomes" id="UP000270094"/>
    </source>
</evidence>
<keyword evidence="2" id="KW-1185">Reference proteome</keyword>
<accession>A0A3P7L414</accession>
<name>A0A3P7L414_STRVU</name>
<organism evidence="1 2">
    <name type="scientific">Strongylus vulgaris</name>
    <name type="common">Blood worm</name>
    <dbReference type="NCBI Taxonomy" id="40348"/>
    <lineage>
        <taxon>Eukaryota</taxon>
        <taxon>Metazoa</taxon>
        <taxon>Ecdysozoa</taxon>
        <taxon>Nematoda</taxon>
        <taxon>Chromadorea</taxon>
        <taxon>Rhabditida</taxon>
        <taxon>Rhabditina</taxon>
        <taxon>Rhabditomorpha</taxon>
        <taxon>Strongyloidea</taxon>
        <taxon>Strongylidae</taxon>
        <taxon>Strongylus</taxon>
    </lineage>
</organism>
<reference evidence="1 2" key="1">
    <citation type="submission" date="2018-11" db="EMBL/GenBank/DDBJ databases">
        <authorList>
            <consortium name="Pathogen Informatics"/>
        </authorList>
    </citation>
    <scope>NUCLEOTIDE SEQUENCE [LARGE SCALE GENOMIC DNA]</scope>
</reference>